<evidence type="ECO:0000256" key="1">
    <source>
        <dbReference type="SAM" id="Phobius"/>
    </source>
</evidence>
<organism evidence="2 3">
    <name type="scientific">Sphingobacterium alimentarium</name>
    <dbReference type="NCBI Taxonomy" id="797292"/>
    <lineage>
        <taxon>Bacteria</taxon>
        <taxon>Pseudomonadati</taxon>
        <taxon>Bacteroidota</taxon>
        <taxon>Sphingobacteriia</taxon>
        <taxon>Sphingobacteriales</taxon>
        <taxon>Sphingobacteriaceae</taxon>
        <taxon>Sphingobacterium</taxon>
    </lineage>
</organism>
<sequence>MNMKKIGKWVLISLIIFCAYLLGKYQAEILIYMTIGLFPVGIYVIYNPTLITQSSFEELNDYNLSLYQDLKGYHENLEVKAEQLLEQYRFSFHGKSIVSCFYILIMLMILVGSIHHKYKLILLCVFSIMLIVYVLLESDSFPNSPFSRR</sequence>
<reference evidence="2 3" key="1">
    <citation type="submission" date="2019-03" db="EMBL/GenBank/DDBJ databases">
        <title>Genomic Encyclopedia of Type Strains, Phase IV (KMG-IV): sequencing the most valuable type-strain genomes for metagenomic binning, comparative biology and taxonomic classification.</title>
        <authorList>
            <person name="Goeker M."/>
        </authorList>
    </citation>
    <scope>NUCLEOTIDE SEQUENCE [LARGE SCALE GENOMIC DNA]</scope>
    <source>
        <strain evidence="2 3">DSM 22362</strain>
    </source>
</reference>
<feature type="transmembrane region" description="Helical" evidence="1">
    <location>
        <begin position="92"/>
        <end position="111"/>
    </location>
</feature>
<proteinExistence type="predicted"/>
<dbReference type="AlphaFoldDB" id="A0A4R3VIU4"/>
<feature type="transmembrane region" description="Helical" evidence="1">
    <location>
        <begin position="118"/>
        <end position="136"/>
    </location>
</feature>
<gene>
    <name evidence="2" type="ORF">EDC17_10712</name>
</gene>
<protein>
    <submittedName>
        <fullName evidence="2">Uncharacterized protein</fullName>
    </submittedName>
</protein>
<dbReference type="EMBL" id="SMBZ01000071">
    <property type="protein sequence ID" value="TCV05648.1"/>
    <property type="molecule type" value="Genomic_DNA"/>
</dbReference>
<feature type="transmembrane region" description="Helical" evidence="1">
    <location>
        <begin position="29"/>
        <end position="46"/>
    </location>
</feature>
<feature type="transmembrane region" description="Helical" evidence="1">
    <location>
        <begin position="6"/>
        <end position="22"/>
    </location>
</feature>
<keyword evidence="1" id="KW-0812">Transmembrane</keyword>
<evidence type="ECO:0000313" key="2">
    <source>
        <dbReference type="EMBL" id="TCV05648.1"/>
    </source>
</evidence>
<evidence type="ECO:0000313" key="3">
    <source>
        <dbReference type="Proteomes" id="UP000295197"/>
    </source>
</evidence>
<comment type="caution">
    <text evidence="2">The sequence shown here is derived from an EMBL/GenBank/DDBJ whole genome shotgun (WGS) entry which is preliminary data.</text>
</comment>
<keyword evidence="1" id="KW-0472">Membrane</keyword>
<dbReference type="Proteomes" id="UP000295197">
    <property type="component" value="Unassembled WGS sequence"/>
</dbReference>
<accession>A0A4R3VIU4</accession>
<keyword evidence="3" id="KW-1185">Reference proteome</keyword>
<name>A0A4R3VIU4_9SPHI</name>
<keyword evidence="1" id="KW-1133">Transmembrane helix</keyword>